<protein>
    <submittedName>
        <fullName evidence="2">Uncharacterized protein</fullName>
    </submittedName>
</protein>
<keyword evidence="3" id="KW-1185">Reference proteome</keyword>
<organism evidence="2 3">
    <name type="scientific">Sphaerotilus natans subsp. natans DSM 6575</name>
    <dbReference type="NCBI Taxonomy" id="1286631"/>
    <lineage>
        <taxon>Bacteria</taxon>
        <taxon>Pseudomonadati</taxon>
        <taxon>Pseudomonadota</taxon>
        <taxon>Betaproteobacteria</taxon>
        <taxon>Burkholderiales</taxon>
        <taxon>Sphaerotilaceae</taxon>
        <taxon>Sphaerotilus</taxon>
    </lineage>
</organism>
<feature type="compositionally biased region" description="Low complexity" evidence="1">
    <location>
        <begin position="60"/>
        <end position="70"/>
    </location>
</feature>
<proteinExistence type="predicted"/>
<gene>
    <name evidence="2" type="ORF">X805_06440</name>
</gene>
<dbReference type="STRING" id="34103.SAMN05421778_105184"/>
<evidence type="ECO:0000256" key="1">
    <source>
        <dbReference type="SAM" id="MobiDB-lite"/>
    </source>
</evidence>
<feature type="region of interest" description="Disordered" evidence="1">
    <location>
        <begin position="90"/>
        <end position="114"/>
    </location>
</feature>
<dbReference type="RefSeq" id="WP_139330783.1">
    <property type="nucleotide sequence ID" value="NZ_AZRA01000016.1"/>
</dbReference>
<feature type="region of interest" description="Disordered" evidence="1">
    <location>
        <begin position="54"/>
        <end position="75"/>
    </location>
</feature>
<feature type="region of interest" description="Disordered" evidence="1">
    <location>
        <begin position="183"/>
        <end position="203"/>
    </location>
</feature>
<name>A0A059KRJ7_9BURK</name>
<sequence length="216" mass="22468">MNIGDDISNLLRQIGPEAGIYQDVSQYNAARGGLGRRGLFGRTQPAALTVPANLPETASPQEEPTATAPVPAEPPIPETAAVQVDTETVKPIPAAESSPGESADIRFDPAETPEDTEARFAPLQVTAATPVALLLQAPVARTEPAPTLDVEVPAAPTRPTSLSSLARRLSGEARLADGLDLSALGEGSAGTSREPAAVPTQRLDRLFDRLASSLPR</sequence>
<reference evidence="2 3" key="1">
    <citation type="journal article" date="2014" name="FEMS Microbiol. Ecol.">
        <title>Sphaerotilus natans encrusted with nanoball-shaped Fe(III) oxide minerals formed by nitrate-reducing mixotrophic Fe(II) oxidation.</title>
        <authorList>
            <person name="Park S."/>
            <person name="Kim D.H."/>
            <person name="Lee J.H."/>
            <person name="Hur H.G."/>
        </authorList>
    </citation>
    <scope>NUCLEOTIDE SEQUENCE [LARGE SCALE GENOMIC DNA]</scope>
    <source>
        <strain evidence="2 3">DSM 6575</strain>
    </source>
</reference>
<evidence type="ECO:0000313" key="2">
    <source>
        <dbReference type="EMBL" id="KDB53743.1"/>
    </source>
</evidence>
<dbReference type="AlphaFoldDB" id="A0A059KRJ7"/>
<comment type="caution">
    <text evidence="2">The sequence shown here is derived from an EMBL/GenBank/DDBJ whole genome shotgun (WGS) entry which is preliminary data.</text>
</comment>
<dbReference type="Proteomes" id="UP000026714">
    <property type="component" value="Unassembled WGS sequence"/>
</dbReference>
<accession>A0A059KRJ7</accession>
<evidence type="ECO:0000313" key="3">
    <source>
        <dbReference type="Proteomes" id="UP000026714"/>
    </source>
</evidence>
<dbReference type="EMBL" id="AZRA01000016">
    <property type="protein sequence ID" value="KDB53743.1"/>
    <property type="molecule type" value="Genomic_DNA"/>
</dbReference>